<evidence type="ECO:0000256" key="2">
    <source>
        <dbReference type="ARBA" id="ARBA00022679"/>
    </source>
</evidence>
<dbReference type="EMBL" id="UINC01049265">
    <property type="protein sequence ID" value="SVB60836.1"/>
    <property type="molecule type" value="Genomic_DNA"/>
</dbReference>
<name>A0A382FCM2_9ZZZZ</name>
<evidence type="ECO:0000313" key="6">
    <source>
        <dbReference type="EMBL" id="SVB60836.1"/>
    </source>
</evidence>
<dbReference type="Pfam" id="PF00698">
    <property type="entry name" value="Acyl_transf_1"/>
    <property type="match status" value="1"/>
</dbReference>
<dbReference type="PANTHER" id="PTHR42681:SF1">
    <property type="entry name" value="MALONYL-COA-ACYL CARRIER PROTEIN TRANSACYLASE, MITOCHONDRIAL"/>
    <property type="match status" value="1"/>
</dbReference>
<dbReference type="Gene3D" id="3.40.366.10">
    <property type="entry name" value="Malonyl-Coenzyme A Acyl Carrier Protein, domain 2"/>
    <property type="match status" value="1"/>
</dbReference>
<evidence type="ECO:0000259" key="5">
    <source>
        <dbReference type="SMART" id="SM00827"/>
    </source>
</evidence>
<dbReference type="InterPro" id="IPR050858">
    <property type="entry name" value="Mal-CoA-ACP_Trans/PKS_FabD"/>
</dbReference>
<accession>A0A382FCM2</accession>
<feature type="domain" description="Malonyl-CoA:ACP transacylase (MAT)" evidence="5">
    <location>
        <begin position="5"/>
        <end position="232"/>
    </location>
</feature>
<dbReference type="GO" id="GO:0006633">
    <property type="term" value="P:fatty acid biosynthetic process"/>
    <property type="evidence" value="ECO:0007669"/>
    <property type="project" value="TreeGrafter"/>
</dbReference>
<dbReference type="GO" id="GO:0005739">
    <property type="term" value="C:mitochondrion"/>
    <property type="evidence" value="ECO:0007669"/>
    <property type="project" value="TreeGrafter"/>
</dbReference>
<dbReference type="Gene3D" id="3.30.70.250">
    <property type="entry name" value="Malonyl-CoA ACP transacylase, ACP-binding"/>
    <property type="match status" value="1"/>
</dbReference>
<evidence type="ECO:0000256" key="1">
    <source>
        <dbReference type="ARBA" id="ARBA00013258"/>
    </source>
</evidence>
<dbReference type="EC" id="2.3.1.39" evidence="1"/>
<dbReference type="InterPro" id="IPR016035">
    <property type="entry name" value="Acyl_Trfase/lysoPLipase"/>
</dbReference>
<proteinExistence type="predicted"/>
<dbReference type="InterPro" id="IPR001227">
    <property type="entry name" value="Ac_transferase_dom_sf"/>
</dbReference>
<dbReference type="SMART" id="SM00827">
    <property type="entry name" value="PKS_AT"/>
    <property type="match status" value="1"/>
</dbReference>
<reference evidence="6" key="1">
    <citation type="submission" date="2018-05" db="EMBL/GenBank/DDBJ databases">
        <authorList>
            <person name="Lanie J.A."/>
            <person name="Ng W.-L."/>
            <person name="Kazmierczak K.M."/>
            <person name="Andrzejewski T.M."/>
            <person name="Davidsen T.M."/>
            <person name="Wayne K.J."/>
            <person name="Tettelin H."/>
            <person name="Glass J.I."/>
            <person name="Rusch D."/>
            <person name="Podicherti R."/>
            <person name="Tsui H.-C.T."/>
            <person name="Winkler M.E."/>
        </authorList>
    </citation>
    <scope>NUCLEOTIDE SEQUENCE</scope>
</reference>
<dbReference type="SUPFAM" id="SSF52151">
    <property type="entry name" value="FabD/lysophospholipase-like"/>
    <property type="match status" value="1"/>
</dbReference>
<gene>
    <name evidence="6" type="ORF">METZ01_LOCUS213690</name>
</gene>
<dbReference type="InterPro" id="IPR014043">
    <property type="entry name" value="Acyl_transferase_dom"/>
</dbReference>
<keyword evidence="3" id="KW-0012">Acyltransferase</keyword>
<dbReference type="SUPFAM" id="SSF55048">
    <property type="entry name" value="Probable ACP-binding domain of malonyl-CoA ACP transacylase"/>
    <property type="match status" value="1"/>
</dbReference>
<feature type="non-terminal residue" evidence="6">
    <location>
        <position position="232"/>
    </location>
</feature>
<dbReference type="InterPro" id="IPR016036">
    <property type="entry name" value="Malonyl_transacylase_ACP-bd"/>
</dbReference>
<dbReference type="PANTHER" id="PTHR42681">
    <property type="entry name" value="MALONYL-COA-ACYL CARRIER PROTEIN TRANSACYLASE, MITOCHONDRIAL"/>
    <property type="match status" value="1"/>
</dbReference>
<evidence type="ECO:0000256" key="3">
    <source>
        <dbReference type="ARBA" id="ARBA00023315"/>
    </source>
</evidence>
<keyword evidence="2" id="KW-0808">Transferase</keyword>
<organism evidence="6">
    <name type="scientific">marine metagenome</name>
    <dbReference type="NCBI Taxonomy" id="408172"/>
    <lineage>
        <taxon>unclassified sequences</taxon>
        <taxon>metagenomes</taxon>
        <taxon>ecological metagenomes</taxon>
    </lineage>
</organism>
<dbReference type="AlphaFoldDB" id="A0A382FCM2"/>
<comment type="catalytic activity">
    <reaction evidence="4">
        <text>holo-[ACP] + malonyl-CoA = malonyl-[ACP] + CoA</text>
        <dbReference type="Rhea" id="RHEA:41792"/>
        <dbReference type="Rhea" id="RHEA-COMP:9623"/>
        <dbReference type="Rhea" id="RHEA-COMP:9685"/>
        <dbReference type="ChEBI" id="CHEBI:57287"/>
        <dbReference type="ChEBI" id="CHEBI:57384"/>
        <dbReference type="ChEBI" id="CHEBI:64479"/>
        <dbReference type="ChEBI" id="CHEBI:78449"/>
        <dbReference type="EC" id="2.3.1.39"/>
    </reaction>
</comment>
<dbReference type="GO" id="GO:0004314">
    <property type="term" value="F:[acyl-carrier-protein] S-malonyltransferase activity"/>
    <property type="evidence" value="ECO:0007669"/>
    <property type="project" value="UniProtKB-EC"/>
</dbReference>
<protein>
    <recommendedName>
        <fullName evidence="1">[acyl-carrier-protein] S-malonyltransferase</fullName>
        <ecNumber evidence="1">2.3.1.39</ecNumber>
    </recommendedName>
</protein>
<evidence type="ECO:0000256" key="4">
    <source>
        <dbReference type="ARBA" id="ARBA00048462"/>
    </source>
</evidence>
<sequence>MRAILFPGEGSQYVGMGLDFYEKFDLAKKIFETVDKSLGFSLSKIIFNGPQEELQLTQNTQPAIMTVGVSIFNVLNQEYGLKLNNASFFAGHSLGEYTALVCAGSLTLEKAAYLLNERGKSMQDSASSKQGAMLAVLGMTIDEVEAEINLLPKGGVCEISNDNSNMQIVVSGEKKIIDNFNENLKRKKKKGILLPVSAPFHCSLMKKAAEKMRDKIENTNFVKPKPNIISNV</sequence>